<keyword evidence="3 18" id="KW-0812">Transmembrane</keyword>
<evidence type="ECO:0000256" key="16">
    <source>
        <dbReference type="PIRSR" id="PIRSR601508-2"/>
    </source>
</evidence>
<organism evidence="21 22">
    <name type="scientific">Macrostomum lignano</name>
    <dbReference type="NCBI Taxonomy" id="282301"/>
    <lineage>
        <taxon>Eukaryota</taxon>
        <taxon>Metazoa</taxon>
        <taxon>Spiralia</taxon>
        <taxon>Lophotrochozoa</taxon>
        <taxon>Platyhelminthes</taxon>
        <taxon>Rhabditophora</taxon>
        <taxon>Macrostomorpha</taxon>
        <taxon>Macrostomida</taxon>
        <taxon>Macrostomidae</taxon>
        <taxon>Macrostomum</taxon>
    </lineage>
</organism>
<reference evidence="22" key="1">
    <citation type="submission" date="2016-11" db="UniProtKB">
        <authorList>
            <consortium name="WormBaseParasite"/>
        </authorList>
    </citation>
    <scope>IDENTIFICATION</scope>
</reference>
<dbReference type="Gene3D" id="3.40.190.10">
    <property type="entry name" value="Periplasmic binding protein-like II"/>
    <property type="match status" value="1"/>
</dbReference>
<dbReference type="FunFam" id="1.10.287.70:FF:000010">
    <property type="entry name" value="Putative glutamate receptor ionotropic kainate 1"/>
    <property type="match status" value="1"/>
</dbReference>
<protein>
    <submittedName>
        <fullName evidence="22">PBPe domain-containing protein</fullName>
    </submittedName>
</protein>
<dbReference type="PANTHER" id="PTHR18966">
    <property type="entry name" value="IONOTROPIC GLUTAMATE RECEPTOR"/>
    <property type="match status" value="1"/>
</dbReference>
<dbReference type="FunFam" id="3.40.190.10:FF:000024">
    <property type="entry name" value="Glutamate receptor, ionotropic, delta 1"/>
    <property type="match status" value="1"/>
</dbReference>
<keyword evidence="6" id="KW-0770">Synapse</keyword>
<keyword evidence="17" id="KW-1015">Disulfide bond</keyword>
<dbReference type="Proteomes" id="UP000095280">
    <property type="component" value="Unplaced"/>
</dbReference>
<evidence type="ECO:0000259" key="20">
    <source>
        <dbReference type="SMART" id="SM00918"/>
    </source>
</evidence>
<evidence type="ECO:0000256" key="15">
    <source>
        <dbReference type="PIRSR" id="PIRSR601508-1"/>
    </source>
</evidence>
<feature type="transmembrane region" description="Helical" evidence="18">
    <location>
        <begin position="565"/>
        <end position="590"/>
    </location>
</feature>
<dbReference type="Pfam" id="PF10613">
    <property type="entry name" value="Lig_chan-Glu_bd"/>
    <property type="match status" value="1"/>
</dbReference>
<keyword evidence="10" id="KW-0325">Glycoprotein</keyword>
<dbReference type="FunFam" id="3.40.190.10:FF:000060">
    <property type="entry name" value="Glutamate receptor ionotropic, kainate 1"/>
    <property type="match status" value="1"/>
</dbReference>
<dbReference type="GO" id="GO:0015276">
    <property type="term" value="F:ligand-gated monoatomic ion channel activity"/>
    <property type="evidence" value="ECO:0007669"/>
    <property type="project" value="InterPro"/>
</dbReference>
<dbReference type="Pfam" id="PF00060">
    <property type="entry name" value="Lig_chan"/>
    <property type="match status" value="1"/>
</dbReference>
<keyword evidence="7" id="KW-0406">Ion transport</keyword>
<proteinExistence type="predicted"/>
<evidence type="ECO:0000256" key="17">
    <source>
        <dbReference type="PIRSR" id="PIRSR601508-3"/>
    </source>
</evidence>
<evidence type="ECO:0000256" key="11">
    <source>
        <dbReference type="ARBA" id="ARBA00023257"/>
    </source>
</evidence>
<accession>A0A1I8GG29</accession>
<keyword evidence="5 18" id="KW-1133">Transmembrane helix</keyword>
<keyword evidence="21" id="KW-1185">Reference proteome</keyword>
<dbReference type="InterPro" id="IPR001508">
    <property type="entry name" value="Iono_Glu_rcpt_met"/>
</dbReference>
<dbReference type="InterPro" id="IPR019594">
    <property type="entry name" value="Glu/Gly-bd"/>
</dbReference>
<dbReference type="GO" id="GO:0038023">
    <property type="term" value="F:signaling receptor activity"/>
    <property type="evidence" value="ECO:0007669"/>
    <property type="project" value="InterPro"/>
</dbReference>
<evidence type="ECO:0000256" key="18">
    <source>
        <dbReference type="SAM" id="Phobius"/>
    </source>
</evidence>
<dbReference type="InterPro" id="IPR015683">
    <property type="entry name" value="Ionotropic_Glu_rcpt"/>
</dbReference>
<dbReference type="SUPFAM" id="SSF53850">
    <property type="entry name" value="Periplasmic binding protein-like II"/>
    <property type="match status" value="1"/>
</dbReference>
<keyword evidence="12" id="KW-1071">Ligand-gated ion channel</keyword>
<evidence type="ECO:0000256" key="2">
    <source>
        <dbReference type="ARBA" id="ARBA00022475"/>
    </source>
</evidence>
<dbReference type="GO" id="GO:0045211">
    <property type="term" value="C:postsynaptic membrane"/>
    <property type="evidence" value="ECO:0007669"/>
    <property type="project" value="UniProtKB-SubCell"/>
</dbReference>
<dbReference type="PRINTS" id="PR00177">
    <property type="entry name" value="NMDARECEPTOR"/>
</dbReference>
<sequence length="674" mass="74596">LQISPALYHSGIAGYLYAGGNFSALQVGAVTGSQLENEGVPLADRLRQEASWMLDSAYAAVSRNRSDSGARVGPLQLELEPAKGSLCNVSRQSTGTYLTALKNKISKSIGIVKVPEGLDVYNFSFDVFHLYTTKMQKFAIWTADNGFIQVPGAYEKHLEEFDQYLKRVKLTVVSVEDPPFSIYNEEDPEGRPITGNDRWTGFAVELFKEIARRMRLRYSIRKSIDGKFGSPVDGTNNREWSGMIGELIKGTANVAVASLTITYDREKVVDFTTPYMSLGLSVIMKKSKQEPDLFQFLLPFSNRVWLYMVLAWLLTAIIMYACARLSPYEWYAPSACDPVVQNQFSALNSLWFTIGSLMQQGSDLAPRATSTRMVGAVWWFFTLILISSYTANLAAFLTVTRLNDISSIGDLASQTSIKYGTLMGGSTYNFFKNSEISVYKTMWESMSGWANTNESFMSKTSEGIEKVRRGGYAYILESTFNTYYRERDCSLMQVGTIFNPMSYAFGVNHGNVGLRDRLTEEILKLQKEQFIEGLTEKWLKRYNVSQPCSDQARNAQETGTLDVDAVGGVFVSLLIGLAIAAGICFIELIVRAAMSFQEIALKQVKLAVSCSNTNSPANVNDSRLPPSSVIAAREIATAQLNETSSCLLPPEQMSHSPTGAANATAITLSSKEKL</sequence>
<feature type="site" description="Interaction with the cone snail toxin Con-ikot-ikot" evidence="16">
    <location>
        <position position="524"/>
    </location>
</feature>
<keyword evidence="11" id="KW-0628">Postsynaptic cell membrane</keyword>
<dbReference type="InterPro" id="IPR001320">
    <property type="entry name" value="Iontro_rcpt_C"/>
</dbReference>
<dbReference type="WBParaSite" id="maker-uti_cns_0001766-snap-gene-0.28-mRNA-1">
    <property type="protein sequence ID" value="maker-uti_cns_0001766-snap-gene-0.28-mRNA-1"/>
    <property type="gene ID" value="maker-uti_cns_0001766-snap-gene-0.28"/>
</dbReference>
<dbReference type="AlphaFoldDB" id="A0A1I8GG29"/>
<feature type="binding site" evidence="15">
    <location>
        <position position="427"/>
    </location>
    <ligand>
        <name>L-glutamate</name>
        <dbReference type="ChEBI" id="CHEBI:29985"/>
    </ligand>
</feature>
<evidence type="ECO:0000256" key="5">
    <source>
        <dbReference type="ARBA" id="ARBA00022989"/>
    </source>
</evidence>
<feature type="binding site" evidence="15">
    <location>
        <position position="265"/>
    </location>
    <ligand>
        <name>L-glutamate</name>
        <dbReference type="ChEBI" id="CHEBI:29985"/>
    </ligand>
</feature>
<evidence type="ECO:0000256" key="9">
    <source>
        <dbReference type="ARBA" id="ARBA00023170"/>
    </source>
</evidence>
<feature type="binding site" evidence="15">
    <location>
        <position position="260"/>
    </location>
    <ligand>
        <name>L-glutamate</name>
        <dbReference type="ChEBI" id="CHEBI:29985"/>
    </ligand>
</feature>
<feature type="transmembrane region" description="Helical" evidence="18">
    <location>
        <begin position="304"/>
        <end position="323"/>
    </location>
</feature>
<dbReference type="SMART" id="SM00918">
    <property type="entry name" value="Lig_chan-Glu_bd"/>
    <property type="match status" value="1"/>
</dbReference>
<evidence type="ECO:0000259" key="19">
    <source>
        <dbReference type="SMART" id="SM00079"/>
    </source>
</evidence>
<feature type="site" description="Interaction with the cone snail toxin Con-ikot-ikot" evidence="16">
    <location>
        <position position="432"/>
    </location>
</feature>
<keyword evidence="9" id="KW-0675">Receptor</keyword>
<feature type="site" description="Crucial to convey clamshell closure to channel opening" evidence="16">
    <location>
        <position position="405"/>
    </location>
</feature>
<comment type="subcellular location">
    <subcellularLocation>
        <location evidence="14">Postsynaptic cell membrane</location>
        <topology evidence="14">Multi-pass membrane protein</topology>
    </subcellularLocation>
</comment>
<dbReference type="Gene3D" id="1.10.287.70">
    <property type="match status" value="1"/>
</dbReference>
<evidence type="ECO:0000256" key="8">
    <source>
        <dbReference type="ARBA" id="ARBA00023136"/>
    </source>
</evidence>
<evidence type="ECO:0000256" key="13">
    <source>
        <dbReference type="ARBA" id="ARBA00023303"/>
    </source>
</evidence>
<feature type="domain" description="Ionotropic glutamate receptor C-terminal" evidence="19">
    <location>
        <begin position="169"/>
        <end position="541"/>
    </location>
</feature>
<feature type="disulfide bond" evidence="17">
    <location>
        <begin position="489"/>
        <end position="548"/>
    </location>
</feature>
<dbReference type="SMART" id="SM00079">
    <property type="entry name" value="PBPe"/>
    <property type="match status" value="1"/>
</dbReference>
<evidence type="ECO:0000256" key="6">
    <source>
        <dbReference type="ARBA" id="ARBA00023018"/>
    </source>
</evidence>
<name>A0A1I8GG29_9PLAT</name>
<evidence type="ECO:0000256" key="12">
    <source>
        <dbReference type="ARBA" id="ARBA00023286"/>
    </source>
</evidence>
<keyword evidence="4" id="KW-0732">Signal</keyword>
<evidence type="ECO:0000313" key="22">
    <source>
        <dbReference type="WBParaSite" id="maker-uti_cns_0001766-snap-gene-0.28-mRNA-1"/>
    </source>
</evidence>
<evidence type="ECO:0000313" key="21">
    <source>
        <dbReference type="Proteomes" id="UP000095280"/>
    </source>
</evidence>
<dbReference type="SUPFAM" id="SSF81324">
    <property type="entry name" value="Voltage-gated potassium channels"/>
    <property type="match status" value="1"/>
</dbReference>
<keyword evidence="1" id="KW-0813">Transport</keyword>
<feature type="domain" description="Ionotropic glutamate receptor L-glutamate and glycine-binding" evidence="20">
    <location>
        <begin position="179"/>
        <end position="249"/>
    </location>
</feature>
<evidence type="ECO:0000256" key="7">
    <source>
        <dbReference type="ARBA" id="ARBA00023065"/>
    </source>
</evidence>
<feature type="binding site" evidence="15">
    <location>
        <position position="426"/>
    </location>
    <ligand>
        <name>L-glutamate</name>
        <dbReference type="ChEBI" id="CHEBI:29985"/>
    </ligand>
</feature>
<evidence type="ECO:0000256" key="14">
    <source>
        <dbReference type="ARBA" id="ARBA00034104"/>
    </source>
</evidence>
<evidence type="ECO:0000256" key="10">
    <source>
        <dbReference type="ARBA" id="ARBA00023180"/>
    </source>
</evidence>
<feature type="transmembrane region" description="Helical" evidence="18">
    <location>
        <begin position="376"/>
        <end position="397"/>
    </location>
</feature>
<keyword evidence="13" id="KW-0407">Ion channel</keyword>
<keyword evidence="2" id="KW-1003">Cell membrane</keyword>
<evidence type="ECO:0000256" key="1">
    <source>
        <dbReference type="ARBA" id="ARBA00022448"/>
    </source>
</evidence>
<evidence type="ECO:0000256" key="4">
    <source>
        <dbReference type="ARBA" id="ARBA00022729"/>
    </source>
</evidence>
<feature type="binding site" evidence="15">
    <location>
        <position position="477"/>
    </location>
    <ligand>
        <name>L-glutamate</name>
        <dbReference type="ChEBI" id="CHEBI:29985"/>
    </ligand>
</feature>
<keyword evidence="8 18" id="KW-0472">Membrane</keyword>
<evidence type="ECO:0000256" key="3">
    <source>
        <dbReference type="ARBA" id="ARBA00022692"/>
    </source>
</evidence>